<evidence type="ECO:0000313" key="3">
    <source>
        <dbReference type="Proteomes" id="UP000266301"/>
    </source>
</evidence>
<feature type="transmembrane region" description="Helical" evidence="1">
    <location>
        <begin position="12"/>
        <end position="32"/>
    </location>
</feature>
<proteinExistence type="predicted"/>
<dbReference type="AlphaFoldDB" id="A0A386H4V2"/>
<accession>A0A386H4V2</accession>
<reference evidence="2 3" key="1">
    <citation type="journal article" date="2019" name="Int. J. Syst. Evol. Microbiol.">
        <title>Clostridium fermenticellae sp. nov., isolated from the mud in a fermentation cellar for the production of the Chinese liquor, baijiu.</title>
        <authorList>
            <person name="Xu P.X."/>
            <person name="Chai L.J."/>
            <person name="Qiu T."/>
            <person name="Zhang X.J."/>
            <person name="Lu Z.M."/>
            <person name="Xiao C."/>
            <person name="Wang S.T."/>
            <person name="Shen C.H."/>
            <person name="Shi J.S."/>
            <person name="Xu Z.H."/>
        </authorList>
    </citation>
    <scope>NUCLEOTIDE SEQUENCE [LARGE SCALE GENOMIC DNA]</scope>
    <source>
        <strain evidence="2 3">JN500901</strain>
    </source>
</reference>
<gene>
    <name evidence="2" type="ORF">D4Z93_08625</name>
</gene>
<dbReference type="Proteomes" id="UP000266301">
    <property type="component" value="Chromosome"/>
</dbReference>
<dbReference type="OrthoDB" id="2111373at2"/>
<keyword evidence="1" id="KW-0812">Transmembrane</keyword>
<protein>
    <recommendedName>
        <fullName evidence="4">DUF21 domain-containing protein</fullName>
    </recommendedName>
</protein>
<sequence>MLTRSKSNKKSNTKWLFTIVFWSIIACGSISLLSDMLLKSVNIIVAFFILGFIIVMGIIFDMIGVAVTVAKERSFHAMASKKVNGAKLAIKLIKSADKTSTIFQDVIGDICGIVSGSLGVLIAHKISYDFPHMNEDILTIIVGVFVGALTIGGKSIGKNLAINNGNQVLYSFCKLIYFFKRDR</sequence>
<feature type="transmembrane region" description="Helical" evidence="1">
    <location>
        <begin position="44"/>
        <end position="70"/>
    </location>
</feature>
<organism evidence="2 3">
    <name type="scientific">Clostridium fermenticellae</name>
    <dbReference type="NCBI Taxonomy" id="2068654"/>
    <lineage>
        <taxon>Bacteria</taxon>
        <taxon>Bacillati</taxon>
        <taxon>Bacillota</taxon>
        <taxon>Clostridia</taxon>
        <taxon>Eubacteriales</taxon>
        <taxon>Clostridiaceae</taxon>
        <taxon>Clostridium</taxon>
    </lineage>
</organism>
<dbReference type="PROSITE" id="PS51257">
    <property type="entry name" value="PROKAR_LIPOPROTEIN"/>
    <property type="match status" value="1"/>
</dbReference>
<evidence type="ECO:0008006" key="4">
    <source>
        <dbReference type="Google" id="ProtNLM"/>
    </source>
</evidence>
<name>A0A386H4V2_9CLOT</name>
<keyword evidence="1" id="KW-1133">Transmembrane helix</keyword>
<evidence type="ECO:0000313" key="2">
    <source>
        <dbReference type="EMBL" id="AYD40588.1"/>
    </source>
</evidence>
<keyword evidence="3" id="KW-1185">Reference proteome</keyword>
<dbReference type="RefSeq" id="WP_119972567.1">
    <property type="nucleotide sequence ID" value="NZ_CP032416.1"/>
</dbReference>
<evidence type="ECO:0000256" key="1">
    <source>
        <dbReference type="SAM" id="Phobius"/>
    </source>
</evidence>
<keyword evidence="1" id="KW-0472">Membrane</keyword>
<dbReference type="KEGG" id="cfer:D4Z93_08625"/>
<dbReference type="EMBL" id="CP032416">
    <property type="protein sequence ID" value="AYD40588.1"/>
    <property type="molecule type" value="Genomic_DNA"/>
</dbReference>